<reference evidence="4" key="1">
    <citation type="submission" date="2007-04" db="EMBL/GenBank/DDBJ databases">
        <title>Annotation of Pediculus humanus corporis strain USDA.</title>
        <authorList>
            <person name="Kirkness E."/>
            <person name="Hannick L."/>
            <person name="Hass B."/>
            <person name="Bruggner R."/>
            <person name="Lawson D."/>
            <person name="Bidwell S."/>
            <person name="Joardar V."/>
            <person name="Caler E."/>
            <person name="Walenz B."/>
            <person name="Inman J."/>
            <person name="Schobel S."/>
            <person name="Galinsky K."/>
            <person name="Amedeo P."/>
            <person name="Strausberg R."/>
        </authorList>
    </citation>
    <scope>NUCLEOTIDE SEQUENCE</scope>
    <source>
        <strain evidence="4">USDA</strain>
    </source>
</reference>
<dbReference type="PANTHER" id="PTHR10947">
    <property type="entry name" value="PHENYLALANYL-TRNA SYNTHETASE BETA CHAIN AND LEUCINE-RICH REPEAT-CONTAINING PROTEIN 47"/>
    <property type="match status" value="1"/>
</dbReference>
<dbReference type="AlphaFoldDB" id="E0VK28"/>
<dbReference type="InterPro" id="IPR020825">
    <property type="entry name" value="Phe-tRNA_synthase-like_B3/B4"/>
</dbReference>
<dbReference type="SMART" id="SM00369">
    <property type="entry name" value="LRR_TYP"/>
    <property type="match status" value="4"/>
</dbReference>
<dbReference type="Proteomes" id="UP000009046">
    <property type="component" value="Unassembled WGS sequence"/>
</dbReference>
<dbReference type="OrthoDB" id="67933at2759"/>
<evidence type="ECO:0000256" key="2">
    <source>
        <dbReference type="ARBA" id="ARBA00022737"/>
    </source>
</evidence>
<organism>
    <name type="scientific">Pediculus humanus subsp. corporis</name>
    <name type="common">Body louse</name>
    <dbReference type="NCBI Taxonomy" id="121224"/>
    <lineage>
        <taxon>Eukaryota</taxon>
        <taxon>Metazoa</taxon>
        <taxon>Ecdysozoa</taxon>
        <taxon>Arthropoda</taxon>
        <taxon>Hexapoda</taxon>
        <taxon>Insecta</taxon>
        <taxon>Pterygota</taxon>
        <taxon>Neoptera</taxon>
        <taxon>Paraneoptera</taxon>
        <taxon>Psocodea</taxon>
        <taxon>Troctomorpha</taxon>
        <taxon>Phthiraptera</taxon>
        <taxon>Anoplura</taxon>
        <taxon>Pediculidae</taxon>
        <taxon>Pediculus</taxon>
    </lineage>
</organism>
<dbReference type="GeneID" id="8235205"/>
<dbReference type="OMA" id="YDVKPPT"/>
<dbReference type="GO" id="GO:0004826">
    <property type="term" value="F:phenylalanine-tRNA ligase activity"/>
    <property type="evidence" value="ECO:0007669"/>
    <property type="project" value="InterPro"/>
</dbReference>
<dbReference type="VEuPathDB" id="VectorBase:PHUM255340"/>
<keyword evidence="4" id="KW-0030">Aminoacyl-tRNA synthetase</keyword>
<dbReference type="Pfam" id="PF13855">
    <property type="entry name" value="LRR_8"/>
    <property type="match status" value="2"/>
</dbReference>
<dbReference type="SUPFAM" id="SSF52047">
    <property type="entry name" value="RNI-like"/>
    <property type="match status" value="1"/>
</dbReference>
<protein>
    <submittedName>
        <fullName evidence="4">Phenylalanyl-tRNA synthetase beta chain, putative</fullName>
    </submittedName>
</protein>
<dbReference type="GO" id="GO:0006432">
    <property type="term" value="P:phenylalanyl-tRNA aminoacylation"/>
    <property type="evidence" value="ECO:0007669"/>
    <property type="project" value="InterPro"/>
</dbReference>
<reference evidence="4" key="2">
    <citation type="submission" date="2007-04" db="EMBL/GenBank/DDBJ databases">
        <title>The genome of the human body louse.</title>
        <authorList>
            <consortium name="The Human Body Louse Genome Consortium"/>
            <person name="Kirkness E."/>
            <person name="Walenz B."/>
            <person name="Hass B."/>
            <person name="Bruggner R."/>
            <person name="Strausberg R."/>
        </authorList>
    </citation>
    <scope>NUCLEOTIDE SEQUENCE</scope>
    <source>
        <strain evidence="4">USDA</strain>
    </source>
</reference>
<dbReference type="InterPro" id="IPR045060">
    <property type="entry name" value="Phe-tRNA-ligase_IIc_bsu"/>
</dbReference>
<dbReference type="InterPro" id="IPR003591">
    <property type="entry name" value="Leu-rich_rpt_typical-subtyp"/>
</dbReference>
<feature type="region of interest" description="Disordered" evidence="3">
    <location>
        <begin position="243"/>
        <end position="265"/>
    </location>
</feature>
<evidence type="ECO:0000313" key="6">
    <source>
        <dbReference type="Proteomes" id="UP000009046"/>
    </source>
</evidence>
<dbReference type="HOGENOM" id="CLU_034522_0_0_1"/>
<dbReference type="RefSeq" id="XP_002426472.1">
    <property type="nucleotide sequence ID" value="XM_002426427.1"/>
</dbReference>
<keyword evidence="2" id="KW-0677">Repeat</keyword>
<keyword evidence="6" id="KW-1185">Reference proteome</keyword>
<dbReference type="EMBL" id="DS235237">
    <property type="protein sequence ID" value="EEB13734.1"/>
    <property type="molecule type" value="Genomic_DNA"/>
</dbReference>
<accession>E0VK28</accession>
<dbReference type="InterPro" id="IPR001611">
    <property type="entry name" value="Leu-rich_rpt"/>
</dbReference>
<dbReference type="PANTHER" id="PTHR10947:SF3">
    <property type="entry name" value="LEUCINE-RICH REPEAT-CONTAINING PROTEIN 47"/>
    <property type="match status" value="1"/>
</dbReference>
<dbReference type="STRING" id="121224.E0VK28"/>
<feature type="compositionally biased region" description="Basic residues" evidence="3">
    <location>
        <begin position="252"/>
        <end position="261"/>
    </location>
</feature>
<dbReference type="SMART" id="SM00364">
    <property type="entry name" value="LRR_BAC"/>
    <property type="match status" value="3"/>
</dbReference>
<dbReference type="InterPro" id="IPR032675">
    <property type="entry name" value="LRR_dom_sf"/>
</dbReference>
<reference evidence="5" key="3">
    <citation type="submission" date="2021-02" db="UniProtKB">
        <authorList>
            <consortium name="EnsemblMetazoa"/>
        </authorList>
    </citation>
    <scope>IDENTIFICATION</scope>
    <source>
        <strain evidence="5">USDA</strain>
    </source>
</reference>
<dbReference type="InParanoid" id="E0VK28"/>
<dbReference type="Gene3D" id="3.50.40.10">
    <property type="entry name" value="Phenylalanyl-trna Synthetase, Chain B, domain 3"/>
    <property type="match status" value="1"/>
</dbReference>
<dbReference type="PROSITE" id="PS51450">
    <property type="entry name" value="LRR"/>
    <property type="match status" value="3"/>
</dbReference>
<evidence type="ECO:0000256" key="1">
    <source>
        <dbReference type="ARBA" id="ARBA00022614"/>
    </source>
</evidence>
<proteinExistence type="predicted"/>
<dbReference type="Gene3D" id="3.80.10.10">
    <property type="entry name" value="Ribonuclease Inhibitor"/>
    <property type="match status" value="1"/>
</dbReference>
<name>E0VK28_PEDHC</name>
<dbReference type="EnsemblMetazoa" id="PHUM255340-RA">
    <property type="protein sequence ID" value="PHUM255340-PA"/>
    <property type="gene ID" value="PHUM255340"/>
</dbReference>
<evidence type="ECO:0000256" key="3">
    <source>
        <dbReference type="SAM" id="MobiDB-lite"/>
    </source>
</evidence>
<dbReference type="EMBL" id="AAZO01002962">
    <property type="status" value="NOT_ANNOTATED_CDS"/>
    <property type="molecule type" value="Genomic_DNA"/>
</dbReference>
<evidence type="ECO:0000313" key="4">
    <source>
        <dbReference type="EMBL" id="EEB13734.1"/>
    </source>
</evidence>
<evidence type="ECO:0000313" key="5">
    <source>
        <dbReference type="EnsemblMetazoa" id="PHUM255340-PA"/>
    </source>
</evidence>
<keyword evidence="1" id="KW-0433">Leucine-rich repeat</keyword>
<dbReference type="CTD" id="8235205"/>
<dbReference type="eggNOG" id="KOG2472">
    <property type="taxonomic scope" value="Eukaryota"/>
</dbReference>
<keyword evidence="4" id="KW-0436">Ligase</keyword>
<dbReference type="KEGG" id="phu:Phum_PHUM255340"/>
<gene>
    <name evidence="5" type="primary">8235205</name>
    <name evidence="4" type="ORF">Phum_PHUM255340</name>
</gene>
<sequence length="518" mass="58569">MAAWPEIQSVIKDNRYELILSGNSVSDRIKKNNLSDELFSCKSLNFLQISDTCLHEISPKIKMLDNLTSLVLHSNNLSKLCPEIGCLIKLKFLNVSNNNIEELPSAIGKLQALTSLNVSSNKISEIPDLTNNTQLSTVDFSHNTLTEMTQLCNNQLIRLSEIHLKKNYIKVIPPEINVLTALKFLDVSSNEITQATGELTDISKLKDVNLQGNPLSDKRLAKLVIQGKSKPILDYIKEHGVRNSEKDENAKGKKGRVRRKTKNSEGENLEQSISCKYKLKIVKSDDPCIVKQAKFAKEVRPHFLACVVKNISWDLETVKKFLQLQNKMHDGICDKRNFATIATHDLSLCKGRNFLYTALSPEGFKIIPLSRNKEFTGKELFLQLQQEAEALRKEKKRNTYSGIHKYLYLLEDKPLYPCLLNSENTVISFPPLTNSDSTKELLIEVTSSKSQSNCKKVLDSLLKQMLQSGIATTFDEECFTMTVEPVRVEDPEGTLIVSYPSKIDLEFEDDTIQIIRTT</sequence>